<keyword evidence="6" id="KW-0456">Lyase</keyword>
<dbReference type="Gene3D" id="3.30.1130.10">
    <property type="match status" value="1"/>
</dbReference>
<evidence type="ECO:0000256" key="4">
    <source>
        <dbReference type="ARBA" id="ARBA00013043"/>
    </source>
</evidence>
<dbReference type="Pfam" id="PF02152">
    <property type="entry name" value="FolB"/>
    <property type="match status" value="1"/>
</dbReference>
<dbReference type="RefSeq" id="WP_265966017.1">
    <property type="nucleotide sequence ID" value="NZ_JAPEVI010000003.1"/>
</dbReference>
<evidence type="ECO:0000259" key="8">
    <source>
        <dbReference type="SMART" id="SM00905"/>
    </source>
</evidence>
<dbReference type="InterPro" id="IPR043133">
    <property type="entry name" value="GTP-CH-I_C/QueF"/>
</dbReference>
<evidence type="ECO:0000256" key="6">
    <source>
        <dbReference type="ARBA" id="ARBA00023239"/>
    </source>
</evidence>
<comment type="pathway">
    <text evidence="2">Cofactor biosynthesis; tetrahydrofolate biosynthesis; 2-amino-4-hydroxy-6-hydroxymethyl-7,8-dihydropteridine diphosphate from 7,8-dihydroneopterin triphosphate: step 3/4.</text>
</comment>
<dbReference type="PANTHER" id="PTHR42844:SF1">
    <property type="entry name" value="DIHYDRONEOPTERIN ALDOLASE 1-RELATED"/>
    <property type="match status" value="1"/>
</dbReference>
<evidence type="ECO:0000313" key="10">
    <source>
        <dbReference type="Proteomes" id="UP001300261"/>
    </source>
</evidence>
<keyword evidence="5" id="KW-0289">Folate biosynthesis</keyword>
<evidence type="ECO:0000313" key="9">
    <source>
        <dbReference type="EMBL" id="MCX2725250.1"/>
    </source>
</evidence>
<dbReference type="InterPro" id="IPR006157">
    <property type="entry name" value="FolB_dom"/>
</dbReference>
<name>A0ABT3R7I3_9HYPH</name>
<evidence type="ECO:0000256" key="1">
    <source>
        <dbReference type="ARBA" id="ARBA00001353"/>
    </source>
</evidence>
<dbReference type="EC" id="4.1.2.25" evidence="4"/>
<proteinExistence type="inferred from homology"/>
<comment type="catalytic activity">
    <reaction evidence="1">
        <text>7,8-dihydroneopterin = 6-hydroxymethyl-7,8-dihydropterin + glycolaldehyde</text>
        <dbReference type="Rhea" id="RHEA:10540"/>
        <dbReference type="ChEBI" id="CHEBI:17001"/>
        <dbReference type="ChEBI" id="CHEBI:17071"/>
        <dbReference type="ChEBI" id="CHEBI:44841"/>
        <dbReference type="EC" id="4.1.2.25"/>
    </reaction>
</comment>
<evidence type="ECO:0000256" key="3">
    <source>
        <dbReference type="ARBA" id="ARBA00005708"/>
    </source>
</evidence>
<comment type="similarity">
    <text evidence="3">Belongs to the DHNA family.</text>
</comment>
<sequence length="138" mass="14947">MSARPDTPAGQPETGLTEDGTDAILIEGLLVAAEIGILDSEKGRRQAVCFDVEIRTVPGYRRIVRETGRFVSYADTVEFIRNKASEGGHIDLVEDWAEAVAEFALSNSLAESVTVKVTKPDIFAEAAGVGIRITRRRA</sequence>
<comment type="caution">
    <text evidence="9">The sequence shown here is derived from an EMBL/GenBank/DDBJ whole genome shotgun (WGS) entry which is preliminary data.</text>
</comment>
<keyword evidence="10" id="KW-1185">Reference proteome</keyword>
<dbReference type="InterPro" id="IPR006156">
    <property type="entry name" value="Dihydroneopterin_aldolase"/>
</dbReference>
<dbReference type="EMBL" id="JAPEVI010000003">
    <property type="protein sequence ID" value="MCX2725250.1"/>
    <property type="molecule type" value="Genomic_DNA"/>
</dbReference>
<dbReference type="SMART" id="SM00905">
    <property type="entry name" value="FolB"/>
    <property type="match status" value="1"/>
</dbReference>
<dbReference type="SUPFAM" id="SSF55620">
    <property type="entry name" value="Tetrahydrobiopterin biosynthesis enzymes-like"/>
    <property type="match status" value="1"/>
</dbReference>
<dbReference type="Proteomes" id="UP001300261">
    <property type="component" value="Unassembled WGS sequence"/>
</dbReference>
<dbReference type="PANTHER" id="PTHR42844">
    <property type="entry name" value="DIHYDRONEOPTERIN ALDOLASE 1-RELATED"/>
    <property type="match status" value="1"/>
</dbReference>
<evidence type="ECO:0000256" key="7">
    <source>
        <dbReference type="ARBA" id="ARBA00032903"/>
    </source>
</evidence>
<feature type="domain" description="Dihydroneopterin aldolase/epimerase" evidence="8">
    <location>
        <begin position="24"/>
        <end position="135"/>
    </location>
</feature>
<protein>
    <recommendedName>
        <fullName evidence="4">dihydroneopterin aldolase</fullName>
        <ecNumber evidence="4">4.1.2.25</ecNumber>
    </recommendedName>
    <alternativeName>
        <fullName evidence="7">7,8-dihydroneopterin aldolase</fullName>
    </alternativeName>
</protein>
<evidence type="ECO:0000256" key="2">
    <source>
        <dbReference type="ARBA" id="ARBA00005013"/>
    </source>
</evidence>
<reference evidence="9 10" key="1">
    <citation type="journal article" date="2016" name="Int. J. Syst. Evol. Microbiol.">
        <title>Labrenzia salina sp. nov., isolated from the rhizosphere of the halophyte Arthrocnemum macrostachyum.</title>
        <authorList>
            <person name="Camacho M."/>
            <person name="Redondo-Gomez S."/>
            <person name="Rodriguez-Llorente I."/>
            <person name="Rohde M."/>
            <person name="Sproer C."/>
            <person name="Schumann P."/>
            <person name="Klenk H.P."/>
            <person name="Montero-Calasanz M.D.C."/>
        </authorList>
    </citation>
    <scope>NUCLEOTIDE SEQUENCE [LARGE SCALE GENOMIC DNA]</scope>
    <source>
        <strain evidence="9 10">DSM 29163</strain>
    </source>
</reference>
<accession>A0ABT3R7I3</accession>
<evidence type="ECO:0000256" key="5">
    <source>
        <dbReference type="ARBA" id="ARBA00022909"/>
    </source>
</evidence>
<organism evidence="9 10">
    <name type="scientific">Roseibium salinum</name>
    <dbReference type="NCBI Taxonomy" id="1604349"/>
    <lineage>
        <taxon>Bacteria</taxon>
        <taxon>Pseudomonadati</taxon>
        <taxon>Pseudomonadota</taxon>
        <taxon>Alphaproteobacteria</taxon>
        <taxon>Hyphomicrobiales</taxon>
        <taxon>Stappiaceae</taxon>
        <taxon>Roseibium</taxon>
    </lineage>
</organism>
<gene>
    <name evidence="9" type="ORF">ON753_23290</name>
</gene>